<proteinExistence type="predicted"/>
<feature type="domain" description="DUF7330" evidence="3">
    <location>
        <begin position="304"/>
        <end position="432"/>
    </location>
</feature>
<protein>
    <recommendedName>
        <fullName evidence="3">DUF7330 domain-containing protein</fullName>
    </recommendedName>
</protein>
<name>A0A8H6XYZ8_9AGAR</name>
<keyword evidence="2" id="KW-1133">Transmembrane helix</keyword>
<evidence type="ECO:0000259" key="3">
    <source>
        <dbReference type="Pfam" id="PF24016"/>
    </source>
</evidence>
<evidence type="ECO:0000256" key="2">
    <source>
        <dbReference type="SAM" id="Phobius"/>
    </source>
</evidence>
<evidence type="ECO:0000256" key="1">
    <source>
        <dbReference type="SAM" id="MobiDB-lite"/>
    </source>
</evidence>
<dbReference type="AlphaFoldDB" id="A0A8H6XYZ8"/>
<keyword evidence="5" id="KW-1185">Reference proteome</keyword>
<accession>A0A8H6XYZ8</accession>
<dbReference type="Proteomes" id="UP000623467">
    <property type="component" value="Unassembled WGS sequence"/>
</dbReference>
<feature type="compositionally biased region" description="Polar residues" evidence="1">
    <location>
        <begin position="424"/>
        <end position="434"/>
    </location>
</feature>
<dbReference type="Pfam" id="PF24016">
    <property type="entry name" value="DUF7330"/>
    <property type="match status" value="1"/>
</dbReference>
<sequence length="494" mass="52361">MIIDNGSKSPVDDSTPLLGDASAPNAPPAYTPPPRGDPTPMGNTQIPYAVYEPVYTQLEQGQQSQQLTEEPAGRRFCKAFLVALGIWALFTFFANLTFAYLAVQSVGYPIPSGLKLPVCATTWHEKSNPEPFSAFPYAATASFDLNLPSRTLLLLSKGGLSNGHLKITSSPDVRTVRVNVTINYWIPAVRDAAKVCFIEGSEGEGGVGIFTPQPWRVRTYADRLFFDVELIFPRSDSILRVNGLSTDVNNFSHEVDALDSYFNDLSLTGSNGKIQAKSLTAAQATLTTSNAAVAVDNLVAPKASIQSSNGPITGTYAIADSLTLKTSNGAIDVAASITGNSSLEKPQDITMQTSNGPLNYIVDLGRTAGEAGSFSVKADTSNGKITGKIVSAPLNSILGTHARTSNHLVSLALPSTYEGSLSISSNSAPTVSRDTQQKHPACGSDANCNGPKRIFYLTKVTKSIFEGAICWDSQNADLGSVFLSSSNGVAALYL</sequence>
<dbReference type="OrthoDB" id="5570013at2759"/>
<reference evidence="4" key="1">
    <citation type="submission" date="2020-05" db="EMBL/GenBank/DDBJ databases">
        <title>Mycena genomes resolve the evolution of fungal bioluminescence.</title>
        <authorList>
            <person name="Tsai I.J."/>
        </authorList>
    </citation>
    <scope>NUCLEOTIDE SEQUENCE</scope>
    <source>
        <strain evidence="4">160909Yilan</strain>
    </source>
</reference>
<feature type="region of interest" description="Disordered" evidence="1">
    <location>
        <begin position="1"/>
        <end position="43"/>
    </location>
</feature>
<comment type="caution">
    <text evidence="4">The sequence shown here is derived from an EMBL/GenBank/DDBJ whole genome shotgun (WGS) entry which is preliminary data.</text>
</comment>
<feature type="transmembrane region" description="Helical" evidence="2">
    <location>
        <begin position="79"/>
        <end position="103"/>
    </location>
</feature>
<evidence type="ECO:0000313" key="5">
    <source>
        <dbReference type="Proteomes" id="UP000623467"/>
    </source>
</evidence>
<organism evidence="4 5">
    <name type="scientific">Mycena sanguinolenta</name>
    <dbReference type="NCBI Taxonomy" id="230812"/>
    <lineage>
        <taxon>Eukaryota</taxon>
        <taxon>Fungi</taxon>
        <taxon>Dikarya</taxon>
        <taxon>Basidiomycota</taxon>
        <taxon>Agaricomycotina</taxon>
        <taxon>Agaricomycetes</taxon>
        <taxon>Agaricomycetidae</taxon>
        <taxon>Agaricales</taxon>
        <taxon>Marasmiineae</taxon>
        <taxon>Mycenaceae</taxon>
        <taxon>Mycena</taxon>
    </lineage>
</organism>
<keyword evidence="2" id="KW-0812">Transmembrane</keyword>
<gene>
    <name evidence="4" type="ORF">MSAN_01654600</name>
</gene>
<feature type="compositionally biased region" description="Pro residues" evidence="1">
    <location>
        <begin position="25"/>
        <end position="37"/>
    </location>
</feature>
<feature type="region of interest" description="Disordered" evidence="1">
    <location>
        <begin position="424"/>
        <end position="443"/>
    </location>
</feature>
<dbReference type="InterPro" id="IPR055754">
    <property type="entry name" value="DUF7330"/>
</dbReference>
<dbReference type="EMBL" id="JACAZH010000014">
    <property type="protein sequence ID" value="KAF7350925.1"/>
    <property type="molecule type" value="Genomic_DNA"/>
</dbReference>
<keyword evidence="2" id="KW-0472">Membrane</keyword>
<evidence type="ECO:0000313" key="4">
    <source>
        <dbReference type="EMBL" id="KAF7350925.1"/>
    </source>
</evidence>